<evidence type="ECO:0000313" key="3">
    <source>
        <dbReference type="Proteomes" id="UP000788153"/>
    </source>
</evidence>
<keyword evidence="3" id="KW-1185">Reference proteome</keyword>
<dbReference type="Proteomes" id="UP000788153">
    <property type="component" value="Unassembled WGS sequence"/>
</dbReference>
<reference evidence="2 3" key="1">
    <citation type="submission" date="2020-03" db="EMBL/GenBank/DDBJ databases">
        <title>Genomic Encyclopedia of Type Strains, Phase IV (KMG-IV): sequencing the most valuable type-strain genomes for metagenomic binning, comparative biology and taxonomic classification.</title>
        <authorList>
            <person name="Goeker M."/>
        </authorList>
    </citation>
    <scope>NUCLEOTIDE SEQUENCE [LARGE SCALE GENOMIC DNA]</scope>
    <source>
        <strain evidence="2 3">DSM 22753</strain>
    </source>
</reference>
<name>A0ABX0U3R8_9SPHN</name>
<dbReference type="EMBL" id="JAASQP010000001">
    <property type="protein sequence ID" value="NIJ24394.1"/>
    <property type="molecule type" value="Genomic_DNA"/>
</dbReference>
<comment type="caution">
    <text evidence="2">The sequence shown here is derived from an EMBL/GenBank/DDBJ whole genome shotgun (WGS) entry which is preliminary data.</text>
</comment>
<evidence type="ECO:0000313" key="2">
    <source>
        <dbReference type="EMBL" id="NIJ24394.1"/>
    </source>
</evidence>
<proteinExistence type="predicted"/>
<dbReference type="InterPro" id="IPR051531">
    <property type="entry name" value="N-acetyltransferase"/>
</dbReference>
<feature type="domain" description="N-acetyltransferase" evidence="1">
    <location>
        <begin position="1"/>
        <end position="139"/>
    </location>
</feature>
<dbReference type="SUPFAM" id="SSF55729">
    <property type="entry name" value="Acyl-CoA N-acyltransferases (Nat)"/>
    <property type="match status" value="1"/>
</dbReference>
<dbReference type="PANTHER" id="PTHR43792">
    <property type="entry name" value="GNAT FAMILY, PUTATIVE (AFU_ORTHOLOGUE AFUA_3G00765)-RELATED-RELATED"/>
    <property type="match status" value="1"/>
</dbReference>
<dbReference type="InterPro" id="IPR016181">
    <property type="entry name" value="Acyl_CoA_acyltransferase"/>
</dbReference>
<dbReference type="PROSITE" id="PS51186">
    <property type="entry name" value="GNAT"/>
    <property type="match status" value="1"/>
</dbReference>
<gene>
    <name evidence="2" type="ORF">FHT01_001936</name>
</gene>
<evidence type="ECO:0000259" key="1">
    <source>
        <dbReference type="PROSITE" id="PS51186"/>
    </source>
</evidence>
<sequence length="145" mass="16157">MTWWSSAPQASVETTRDYITPRASDGPWRSWAITLDGSDTAIGWVSAGLRRAKVIELGYLLGRAHWGGGIAREAASGLLDYLFEVEGMRRVFADIDPDNRGSVALIEALGFKLEGVLREEWETHIGVRDSAIYGLLAREWAQRQH</sequence>
<protein>
    <submittedName>
        <fullName evidence="2">RimJ/RimL family protein N-acetyltransferase</fullName>
    </submittedName>
</protein>
<dbReference type="Pfam" id="PF13302">
    <property type="entry name" value="Acetyltransf_3"/>
    <property type="match status" value="1"/>
</dbReference>
<accession>A0ABX0U3R8</accession>
<organism evidence="2 3">
    <name type="scientific">Sphingomonas japonica</name>
    <dbReference type="NCBI Taxonomy" id="511662"/>
    <lineage>
        <taxon>Bacteria</taxon>
        <taxon>Pseudomonadati</taxon>
        <taxon>Pseudomonadota</taxon>
        <taxon>Alphaproteobacteria</taxon>
        <taxon>Sphingomonadales</taxon>
        <taxon>Sphingomonadaceae</taxon>
        <taxon>Sphingomonas</taxon>
    </lineage>
</organism>
<dbReference type="Gene3D" id="3.40.630.30">
    <property type="match status" value="1"/>
</dbReference>
<dbReference type="InterPro" id="IPR000182">
    <property type="entry name" value="GNAT_dom"/>
</dbReference>